<sequence length="573" mass="65190">MDCSSAALAATQPVHDQTQSNLTLLNVGGEGQRRVHPHSSYFATVLNDTLTSGQPQQAPPEHSHQSQPPSHQRPSLSFHQPTTQAPPQASQPPPPPDRQSPSPPHRSSSHGSSSSSSSSDFSDPIESDIRDHQEYLGRYEQRPNRRDDFYSDDEAFPGRYGGPDDNQAGYADDERENPEQNLGRLALNHLNQQFRELNNNLNAGFQSIQTALNGLTVTAPGGSDLTSTPQPRRTEGPKRRPVEDNNLAAEIRARLETLIGEDRLLVPMVTDEEERAFASTLDPRGYELADACCTAEHFRFHILGTPHGPWNKSAARVFCLDFHKFHGITPTAQSVGEITRAFFTRMKSIRRDYWTKQHHFDEQATMAHENRVRVRKAKVWFQTLCPLPRLTMPSRKLFERRLEISQFLPELQHHTEMIKRLGVDGMSSDESDNEVARANPTLRRRNPEFQVLTPRWREITLTAWLHLFDLAYLANRRHLGASHGAYPRICHYSAEDEIFSRSENFVANLPKNAYDPHWLQRQPNPASRVSPTDEEYQFLHLNQLWRCVIVIDPATRTMCDCWLQVSQFQASAK</sequence>
<dbReference type="OrthoDB" id="3224221at2759"/>
<feature type="compositionally biased region" description="Pro residues" evidence="1">
    <location>
        <begin position="89"/>
        <end position="104"/>
    </location>
</feature>
<proteinExistence type="predicted"/>
<accession>A0A369JWQ3</accession>
<feature type="region of interest" description="Disordered" evidence="1">
    <location>
        <begin position="50"/>
        <end position="125"/>
    </location>
</feature>
<reference evidence="2" key="1">
    <citation type="submission" date="2018-04" db="EMBL/GenBank/DDBJ databases">
        <title>Whole genome sequencing of Hypsizygus marmoreus.</title>
        <authorList>
            <person name="Choi I.-G."/>
            <person name="Min B."/>
            <person name="Kim J.-G."/>
            <person name="Kim S."/>
            <person name="Oh Y.-L."/>
            <person name="Kong W.-S."/>
            <person name="Park H."/>
            <person name="Jeong J."/>
            <person name="Song E.-S."/>
        </authorList>
    </citation>
    <scope>NUCLEOTIDE SEQUENCE [LARGE SCALE GENOMIC DNA]</scope>
    <source>
        <strain evidence="2">51987-8</strain>
    </source>
</reference>
<feature type="compositionally biased region" description="Low complexity" evidence="1">
    <location>
        <begin position="54"/>
        <end position="88"/>
    </location>
</feature>
<dbReference type="EMBL" id="LUEZ02000041">
    <property type="protein sequence ID" value="RDB24957.1"/>
    <property type="molecule type" value="Genomic_DNA"/>
</dbReference>
<dbReference type="Proteomes" id="UP000076154">
    <property type="component" value="Unassembled WGS sequence"/>
</dbReference>
<keyword evidence="3" id="KW-1185">Reference proteome</keyword>
<name>A0A369JWQ3_HYPMA</name>
<dbReference type="AlphaFoldDB" id="A0A369JWQ3"/>
<feature type="compositionally biased region" description="Low complexity" evidence="1">
    <location>
        <begin position="105"/>
        <end position="120"/>
    </location>
</feature>
<evidence type="ECO:0000313" key="2">
    <source>
        <dbReference type="EMBL" id="RDB24957.1"/>
    </source>
</evidence>
<comment type="caution">
    <text evidence="2">The sequence shown here is derived from an EMBL/GenBank/DDBJ whole genome shotgun (WGS) entry which is preliminary data.</text>
</comment>
<feature type="region of interest" description="Disordered" evidence="1">
    <location>
        <begin position="137"/>
        <end position="178"/>
    </location>
</feature>
<evidence type="ECO:0000313" key="3">
    <source>
        <dbReference type="Proteomes" id="UP000076154"/>
    </source>
</evidence>
<organism evidence="2 3">
    <name type="scientific">Hypsizygus marmoreus</name>
    <name type="common">White beech mushroom</name>
    <name type="synonym">Agaricus marmoreus</name>
    <dbReference type="NCBI Taxonomy" id="39966"/>
    <lineage>
        <taxon>Eukaryota</taxon>
        <taxon>Fungi</taxon>
        <taxon>Dikarya</taxon>
        <taxon>Basidiomycota</taxon>
        <taxon>Agaricomycotina</taxon>
        <taxon>Agaricomycetes</taxon>
        <taxon>Agaricomycetidae</taxon>
        <taxon>Agaricales</taxon>
        <taxon>Tricholomatineae</taxon>
        <taxon>Lyophyllaceae</taxon>
        <taxon>Hypsizygus</taxon>
    </lineage>
</organism>
<protein>
    <submittedName>
        <fullName evidence="2">Uncharacterized protein</fullName>
    </submittedName>
</protein>
<feature type="compositionally biased region" description="Basic and acidic residues" evidence="1">
    <location>
        <begin position="137"/>
        <end position="149"/>
    </location>
</feature>
<feature type="region of interest" description="Disordered" evidence="1">
    <location>
        <begin position="218"/>
        <end position="241"/>
    </location>
</feature>
<feature type="compositionally biased region" description="Basic and acidic residues" evidence="1">
    <location>
        <begin position="232"/>
        <end position="241"/>
    </location>
</feature>
<dbReference type="InParanoid" id="A0A369JWQ3"/>
<gene>
    <name evidence="2" type="ORF">Hypma_008139</name>
</gene>
<evidence type="ECO:0000256" key="1">
    <source>
        <dbReference type="SAM" id="MobiDB-lite"/>
    </source>
</evidence>